<feature type="domain" description="HTH lysR-type" evidence="5">
    <location>
        <begin position="1"/>
        <end position="60"/>
    </location>
</feature>
<reference evidence="7" key="1">
    <citation type="submission" date="2010-10" db="EMBL/GenBank/DDBJ databases">
        <title>Complete sequence of Enterobacter cloacae SCF1.</title>
        <authorList>
            <consortium name="US DOE Joint Genome Institute"/>
            <person name="Lucas S."/>
            <person name="Copeland A."/>
            <person name="Lapidus A."/>
            <person name="Cheng J.-F."/>
            <person name="Bruce D."/>
            <person name="Goodwin L."/>
            <person name="Pitluck S."/>
            <person name="Davenport K."/>
            <person name="Detter J.C."/>
            <person name="Han C."/>
            <person name="Tapia R."/>
            <person name="Land M."/>
            <person name="Hauser L."/>
            <person name="Chang Y.-J."/>
            <person name="Jeffries C."/>
            <person name="Kyrpides N."/>
            <person name="Ivanova N."/>
            <person name="Mikhailova N."/>
            <person name="DeAngelis K."/>
            <person name="Arkin A.P."/>
            <person name="Chivian D."/>
            <person name="Edwards B."/>
            <person name="Woo H."/>
            <person name="Hazen T.C."/>
            <person name="Woyke T."/>
        </authorList>
    </citation>
    <scope>NUCLEOTIDE SEQUENCE [LARGE SCALE GENOMIC DNA]</scope>
    <source>
        <strain evidence="7">SCF1</strain>
    </source>
</reference>
<dbReference type="GO" id="GO:0003700">
    <property type="term" value="F:DNA-binding transcription factor activity"/>
    <property type="evidence" value="ECO:0007669"/>
    <property type="project" value="InterPro"/>
</dbReference>
<keyword evidence="2" id="KW-0805">Transcription regulation</keyword>
<evidence type="ECO:0000313" key="7">
    <source>
        <dbReference type="Proteomes" id="UP000006872"/>
    </source>
</evidence>
<dbReference type="InterPro" id="IPR005119">
    <property type="entry name" value="LysR_subst-bd"/>
</dbReference>
<accession>E3G7A4</accession>
<dbReference type="InterPro" id="IPR036388">
    <property type="entry name" value="WH-like_DNA-bd_sf"/>
</dbReference>
<dbReference type="EMBL" id="CP002272">
    <property type="protein sequence ID" value="ADO48526.1"/>
    <property type="molecule type" value="Genomic_DNA"/>
</dbReference>
<dbReference type="HOGENOM" id="CLU_039613_35_0_6"/>
<comment type="similarity">
    <text evidence="1">Belongs to the LysR transcriptional regulatory family.</text>
</comment>
<dbReference type="CDD" id="cd05466">
    <property type="entry name" value="PBP2_LTTR_substrate"/>
    <property type="match status" value="1"/>
</dbReference>
<dbReference type="Pfam" id="PF00126">
    <property type="entry name" value="HTH_1"/>
    <property type="match status" value="1"/>
</dbReference>
<proteinExistence type="inferred from homology"/>
<gene>
    <name evidence="6" type="ordered locus">Entcl_2274</name>
</gene>
<keyword evidence="7" id="KW-1185">Reference proteome</keyword>
<dbReference type="STRING" id="701347.Entcl_2274"/>
<sequence>MKYSPEALMAFVEAVYSGSFSAAARRLRKSQSTVSTAIANLEVDLGVTLFDRSARNPVLTEQGKRVLIYAEAILAASDRLDELAVSLGSETEPRLTFVLSDTLHPDMLAVLLAEFDKRFPHTEFECLIGEDEDVIDLLQKGRAHLGLMQARESYPAEIGSNRLPVQSHMGIYAAAGHPLAVRETIQWEELRTWRELRLSTYLENPGLPAPGPVWSAPNYLLLLSLAEQGFGWCKLPCALVTEFAHHHALVPLNVPGWPAAISIDLAWNKRSPPGIAGNWLRTHLQQMTLPARPPA</sequence>
<reference evidence="6 7" key="2">
    <citation type="journal article" date="2011" name="Stand. Genomic Sci.">
        <title>Complete genome sequence of 'Enterobacter lignolyticus' SCF1.</title>
        <authorList>
            <person name="Deangelis K.M."/>
            <person name="D'Haeseleer P."/>
            <person name="Chivian D."/>
            <person name="Fortney J.L."/>
            <person name="Khudyakov J."/>
            <person name="Simmons B."/>
            <person name="Woo H."/>
            <person name="Arkin A.P."/>
            <person name="Davenport K.W."/>
            <person name="Goodwin L."/>
            <person name="Chen A."/>
            <person name="Ivanova N."/>
            <person name="Kyrpides N.C."/>
            <person name="Mavromatis K."/>
            <person name="Woyke T."/>
            <person name="Hazen T.C."/>
        </authorList>
    </citation>
    <scope>NUCLEOTIDE SEQUENCE [LARGE SCALE GENOMIC DNA]</scope>
    <source>
        <strain evidence="6 7">SCF1</strain>
    </source>
</reference>
<evidence type="ECO:0000256" key="4">
    <source>
        <dbReference type="ARBA" id="ARBA00023163"/>
    </source>
</evidence>
<evidence type="ECO:0000259" key="5">
    <source>
        <dbReference type="PROSITE" id="PS50931"/>
    </source>
</evidence>
<keyword evidence="3" id="KW-0238">DNA-binding</keyword>
<dbReference type="FunFam" id="1.10.10.10:FF:000001">
    <property type="entry name" value="LysR family transcriptional regulator"/>
    <property type="match status" value="1"/>
</dbReference>
<evidence type="ECO:0000313" key="6">
    <source>
        <dbReference type="EMBL" id="ADO48526.1"/>
    </source>
</evidence>
<dbReference type="InterPro" id="IPR000847">
    <property type="entry name" value="LysR_HTH_N"/>
</dbReference>
<dbReference type="KEGG" id="esc:Entcl_2274"/>
<evidence type="ECO:0000256" key="1">
    <source>
        <dbReference type="ARBA" id="ARBA00009437"/>
    </source>
</evidence>
<dbReference type="eggNOG" id="COG0583">
    <property type="taxonomic scope" value="Bacteria"/>
</dbReference>
<dbReference type="PRINTS" id="PR00039">
    <property type="entry name" value="HTHLYSR"/>
</dbReference>
<dbReference type="PANTHER" id="PTHR30126:SF91">
    <property type="entry name" value="LYSR FAMILY TRANSCRIPTIONAL REGULATOR"/>
    <property type="match status" value="1"/>
</dbReference>
<dbReference type="SUPFAM" id="SSF53850">
    <property type="entry name" value="Periplasmic binding protein-like II"/>
    <property type="match status" value="1"/>
</dbReference>
<dbReference type="SUPFAM" id="SSF46785">
    <property type="entry name" value="Winged helix' DNA-binding domain"/>
    <property type="match status" value="1"/>
</dbReference>
<dbReference type="PANTHER" id="PTHR30126">
    <property type="entry name" value="HTH-TYPE TRANSCRIPTIONAL REGULATOR"/>
    <property type="match status" value="1"/>
</dbReference>
<dbReference type="RefSeq" id="WP_013366262.1">
    <property type="nucleotide sequence ID" value="NC_014618.1"/>
</dbReference>
<dbReference type="Gene3D" id="1.10.10.10">
    <property type="entry name" value="Winged helix-like DNA-binding domain superfamily/Winged helix DNA-binding domain"/>
    <property type="match status" value="1"/>
</dbReference>
<dbReference type="InterPro" id="IPR036390">
    <property type="entry name" value="WH_DNA-bd_sf"/>
</dbReference>
<evidence type="ECO:0000256" key="3">
    <source>
        <dbReference type="ARBA" id="ARBA00023125"/>
    </source>
</evidence>
<organism evidence="6 7">
    <name type="scientific">Enterobacter lignolyticus (strain SCF1)</name>
    <dbReference type="NCBI Taxonomy" id="701347"/>
    <lineage>
        <taxon>Bacteria</taxon>
        <taxon>Pseudomonadati</taxon>
        <taxon>Pseudomonadota</taxon>
        <taxon>Gammaproteobacteria</taxon>
        <taxon>Enterobacterales</taxon>
        <taxon>Enterobacteriaceae</taxon>
        <taxon>Pluralibacter</taxon>
    </lineage>
</organism>
<dbReference type="GO" id="GO:0000976">
    <property type="term" value="F:transcription cis-regulatory region binding"/>
    <property type="evidence" value="ECO:0007669"/>
    <property type="project" value="TreeGrafter"/>
</dbReference>
<name>E3G7A4_ENTLS</name>
<dbReference type="Proteomes" id="UP000006872">
    <property type="component" value="Chromosome"/>
</dbReference>
<dbReference type="PROSITE" id="PS50931">
    <property type="entry name" value="HTH_LYSR"/>
    <property type="match status" value="1"/>
</dbReference>
<protein>
    <submittedName>
        <fullName evidence="6">Transcriptional regulator, LysR family</fullName>
    </submittedName>
</protein>
<dbReference type="AlphaFoldDB" id="E3G7A4"/>
<dbReference type="Pfam" id="PF03466">
    <property type="entry name" value="LysR_substrate"/>
    <property type="match status" value="1"/>
</dbReference>
<keyword evidence="4" id="KW-0804">Transcription</keyword>
<dbReference type="Gene3D" id="3.40.190.290">
    <property type="match status" value="1"/>
</dbReference>
<evidence type="ECO:0000256" key="2">
    <source>
        <dbReference type="ARBA" id="ARBA00023015"/>
    </source>
</evidence>